<dbReference type="InterPro" id="IPR000326">
    <property type="entry name" value="PAP2/HPO"/>
</dbReference>
<evidence type="ECO:0000313" key="7">
    <source>
        <dbReference type="Proteomes" id="UP000677515"/>
    </source>
</evidence>
<feature type="transmembrane region" description="Helical" evidence="4">
    <location>
        <begin position="27"/>
        <end position="48"/>
    </location>
</feature>
<gene>
    <name evidence="6" type="ORF">ERHA53_14160</name>
</gene>
<dbReference type="Gene3D" id="1.20.144.10">
    <property type="entry name" value="Phosphatidic acid phosphatase type 2/haloperoxidase"/>
    <property type="match status" value="1"/>
</dbReference>
<dbReference type="EC" id="3.6.1.27" evidence="1"/>
<evidence type="ECO:0000256" key="4">
    <source>
        <dbReference type="SAM" id="Phobius"/>
    </source>
</evidence>
<organism evidence="6 7">
    <name type="scientific">Erwinia rhapontici</name>
    <name type="common">Pectobacterium rhapontici</name>
    <dbReference type="NCBI Taxonomy" id="55212"/>
    <lineage>
        <taxon>Bacteria</taxon>
        <taxon>Pseudomonadati</taxon>
        <taxon>Pseudomonadota</taxon>
        <taxon>Gammaproteobacteria</taxon>
        <taxon>Enterobacterales</taxon>
        <taxon>Erwiniaceae</taxon>
        <taxon>Erwinia</taxon>
    </lineage>
</organism>
<evidence type="ECO:0000259" key="5">
    <source>
        <dbReference type="SMART" id="SM00014"/>
    </source>
</evidence>
<dbReference type="InterPro" id="IPR036938">
    <property type="entry name" value="PAP2/HPO_sf"/>
</dbReference>
<accession>A0ABN6DGV2</accession>
<reference evidence="6 7" key="1">
    <citation type="submission" date="2021-01" db="EMBL/GenBank/DDBJ databases">
        <title>Complete genome sequence of Erwinia rhapontici MAFF 311153.</title>
        <authorList>
            <person name="Morohoshi T."/>
            <person name="Someya N."/>
        </authorList>
    </citation>
    <scope>NUCLEOTIDE SEQUENCE [LARGE SCALE GENOMIC DNA]</scope>
    <source>
        <strain evidence="6 7">MAFF 311153</strain>
    </source>
</reference>
<dbReference type="SMART" id="SM00014">
    <property type="entry name" value="acidPPc"/>
    <property type="match status" value="1"/>
</dbReference>
<feature type="transmembrane region" description="Helical" evidence="4">
    <location>
        <begin position="60"/>
        <end position="82"/>
    </location>
</feature>
<dbReference type="NCBIfam" id="NF008813">
    <property type="entry name" value="PRK11837.1"/>
    <property type="match status" value="1"/>
</dbReference>
<evidence type="ECO:0000256" key="2">
    <source>
        <dbReference type="ARBA" id="ARBA00032707"/>
    </source>
</evidence>
<protein>
    <recommendedName>
        <fullName evidence="1">undecaprenyl-diphosphate phosphatase</fullName>
        <ecNumber evidence="1">3.6.1.27</ecNumber>
    </recommendedName>
    <alternativeName>
        <fullName evidence="2">Undecaprenyl pyrophosphate phosphatase</fullName>
    </alternativeName>
</protein>
<feature type="transmembrane region" description="Helical" evidence="4">
    <location>
        <begin position="154"/>
        <end position="180"/>
    </location>
</feature>
<keyword evidence="4" id="KW-0472">Membrane</keyword>
<dbReference type="PANTHER" id="PTHR14969:SF13">
    <property type="entry name" value="AT30094P"/>
    <property type="match status" value="1"/>
</dbReference>
<comment type="catalytic activity">
    <reaction evidence="3">
        <text>di-trans,octa-cis-undecaprenyl diphosphate + H2O = di-trans,octa-cis-undecaprenyl phosphate + phosphate + H(+)</text>
        <dbReference type="Rhea" id="RHEA:28094"/>
        <dbReference type="ChEBI" id="CHEBI:15377"/>
        <dbReference type="ChEBI" id="CHEBI:15378"/>
        <dbReference type="ChEBI" id="CHEBI:43474"/>
        <dbReference type="ChEBI" id="CHEBI:58405"/>
        <dbReference type="ChEBI" id="CHEBI:60392"/>
        <dbReference type="EC" id="3.6.1.27"/>
    </reaction>
</comment>
<dbReference type="PANTHER" id="PTHR14969">
    <property type="entry name" value="SPHINGOSINE-1-PHOSPHATE PHOSPHOHYDROLASE"/>
    <property type="match status" value="1"/>
</dbReference>
<evidence type="ECO:0000256" key="1">
    <source>
        <dbReference type="ARBA" id="ARBA00012374"/>
    </source>
</evidence>
<dbReference type="InterPro" id="IPR033879">
    <property type="entry name" value="UPP_Pase"/>
</dbReference>
<evidence type="ECO:0000256" key="3">
    <source>
        <dbReference type="ARBA" id="ARBA00047594"/>
    </source>
</evidence>
<keyword evidence="4" id="KW-0812">Transmembrane</keyword>
<sequence>MMEELNRALFLWVNANAASPEWLIDLATFIARDVIAIVPLLIVGLWLWGPRSQLTSQRVLVVKTGIALLYALAISWCLAQLFPHPRPFAIGLGHQFLSHAPDDSYPSDHGTVIFTFAIAFICWHRLWSGAILMVTGAAIAWSRVYLGVHWPLDMLGGMLVGLLSCLFAQIFWQLFGATLLPRLSSLYRALFAFPISKGWVRD</sequence>
<dbReference type="EMBL" id="AP024329">
    <property type="protein sequence ID" value="BCQ34073.1"/>
    <property type="molecule type" value="Genomic_DNA"/>
</dbReference>
<keyword evidence="7" id="KW-1185">Reference proteome</keyword>
<feature type="domain" description="Phosphatidic acid phosphatase type 2/haloperoxidase" evidence="5">
    <location>
        <begin position="64"/>
        <end position="169"/>
    </location>
</feature>
<dbReference type="Proteomes" id="UP000677515">
    <property type="component" value="Chromosome"/>
</dbReference>
<feature type="transmembrane region" description="Helical" evidence="4">
    <location>
        <begin position="105"/>
        <end position="123"/>
    </location>
</feature>
<proteinExistence type="predicted"/>
<dbReference type="SUPFAM" id="SSF48317">
    <property type="entry name" value="Acid phosphatase/Vanadium-dependent haloperoxidase"/>
    <property type="match status" value="1"/>
</dbReference>
<dbReference type="CDD" id="cd03385">
    <property type="entry name" value="PAP2_BcrC_like"/>
    <property type="match status" value="1"/>
</dbReference>
<keyword evidence="4" id="KW-1133">Transmembrane helix</keyword>
<dbReference type="Pfam" id="PF01569">
    <property type="entry name" value="PAP2"/>
    <property type="match status" value="1"/>
</dbReference>
<name>A0ABN6DGV2_ERWRD</name>
<evidence type="ECO:0000313" key="6">
    <source>
        <dbReference type="EMBL" id="BCQ34073.1"/>
    </source>
</evidence>